<organism evidence="1 2">
    <name type="scientific">Puccinia sorghi</name>
    <dbReference type="NCBI Taxonomy" id="27349"/>
    <lineage>
        <taxon>Eukaryota</taxon>
        <taxon>Fungi</taxon>
        <taxon>Dikarya</taxon>
        <taxon>Basidiomycota</taxon>
        <taxon>Pucciniomycotina</taxon>
        <taxon>Pucciniomycetes</taxon>
        <taxon>Pucciniales</taxon>
        <taxon>Pucciniaceae</taxon>
        <taxon>Puccinia</taxon>
    </lineage>
</organism>
<dbReference type="VEuPathDB" id="FungiDB:VP01_2300g2"/>
<name>A0A0L6V8M2_9BASI</name>
<dbReference type="EMBL" id="LAVV01007171">
    <property type="protein sequence ID" value="KNZ56857.1"/>
    <property type="molecule type" value="Genomic_DNA"/>
</dbReference>
<gene>
    <name evidence="1" type="ORF">VP01_2300g2</name>
</gene>
<keyword evidence="2" id="KW-1185">Reference proteome</keyword>
<sequence length="181" mass="19541">MAMWFQLLPKYPPSATPSPMGQSMAGISQLPNMMAYQGPAGNFFYLPYHLAVSNPMQYMPAYALPGSHPIQACSHSMYPGVFMGAVGQLVHSHPTSLSNPILPPPPPLVNGNLGVRSSPAASEGVELNEYLHFAHVDPTDLVIQQALDNLGITHYLAFQNFKATKLEDAGIKKGHAQCLIT</sequence>
<accession>A0A0L6V8M2</accession>
<dbReference type="OrthoDB" id="10508350at2759"/>
<evidence type="ECO:0000313" key="1">
    <source>
        <dbReference type="EMBL" id="KNZ56857.1"/>
    </source>
</evidence>
<dbReference type="AlphaFoldDB" id="A0A0L6V8M2"/>
<evidence type="ECO:0000313" key="2">
    <source>
        <dbReference type="Proteomes" id="UP000037035"/>
    </source>
</evidence>
<proteinExistence type="predicted"/>
<dbReference type="Proteomes" id="UP000037035">
    <property type="component" value="Unassembled WGS sequence"/>
</dbReference>
<comment type="caution">
    <text evidence="1">The sequence shown here is derived from an EMBL/GenBank/DDBJ whole genome shotgun (WGS) entry which is preliminary data.</text>
</comment>
<protein>
    <submittedName>
        <fullName evidence="1">Uncharacterized protein</fullName>
    </submittedName>
</protein>
<reference evidence="1 2" key="1">
    <citation type="submission" date="2015-08" db="EMBL/GenBank/DDBJ databases">
        <title>Next Generation Sequencing and Analysis of the Genome of Puccinia sorghi L Schw, the Causal Agent of Maize Common Rust.</title>
        <authorList>
            <person name="Rochi L."/>
            <person name="Burguener G."/>
            <person name="Darino M."/>
            <person name="Turjanski A."/>
            <person name="Kreff E."/>
            <person name="Dieguez M.J."/>
            <person name="Sacco F."/>
        </authorList>
    </citation>
    <scope>NUCLEOTIDE SEQUENCE [LARGE SCALE GENOMIC DNA]</scope>
    <source>
        <strain evidence="1 2">RO10H11247</strain>
    </source>
</reference>